<dbReference type="InterPro" id="IPR032456">
    <property type="entry name" value="Peptidase_M48_N"/>
</dbReference>
<dbReference type="AlphaFoldDB" id="A0A4R8H0J4"/>
<feature type="transmembrane region" description="Helical" evidence="7">
    <location>
        <begin position="255"/>
        <end position="275"/>
    </location>
</feature>
<dbReference type="EMBL" id="SOEG01000004">
    <property type="protein sequence ID" value="TDX52928.1"/>
    <property type="molecule type" value="Genomic_DNA"/>
</dbReference>
<evidence type="ECO:0000256" key="1">
    <source>
        <dbReference type="ARBA" id="ARBA00022670"/>
    </source>
</evidence>
<sequence length="376" mass="44104">MESLYKADRRSLAKKYNQQKDLRNIYYLFSKIILILIFLKLNLEIKFYELLTNWTRNFDLKLISFIIGLYLIYAIFAWSLDYFLSYRLAREYRLSNQEAKEWLVDKVKMSFLAIIFVYIISRLILTFEMSYGSLWWLAFSIIAMLFILIINFIFPVILFPIFFKLTPYPDNLLRERLENLFKKAKVRVADIYEFNLSSKVNSANAAVMGLGKTRKIILGDNLIDKYSEEEIEAIMAHEIGHHAHKDIFKQLLTQFSTLVFTSVLVSKLFPIFAGWKGYEAAYSIVSLPLLIIIWGGISWLISPIPLYISRKSEEQADEFAFKLIANPRYFAKAMAKLADESLSNLEFGWYKLLFKASHPPIGQRVEKALEWDEKNK</sequence>
<keyword evidence="5 6" id="KW-0482">Metalloprotease</keyword>
<evidence type="ECO:0000256" key="7">
    <source>
        <dbReference type="SAM" id="Phobius"/>
    </source>
</evidence>
<feature type="transmembrane region" description="Helical" evidence="7">
    <location>
        <begin position="24"/>
        <end position="43"/>
    </location>
</feature>
<feature type="transmembrane region" description="Helical" evidence="7">
    <location>
        <begin position="107"/>
        <end position="127"/>
    </location>
</feature>
<comment type="caution">
    <text evidence="10">The sequence shown here is derived from an EMBL/GenBank/DDBJ whole genome shotgun (WGS) entry which is preliminary data.</text>
</comment>
<dbReference type="GO" id="GO:0046872">
    <property type="term" value="F:metal ion binding"/>
    <property type="evidence" value="ECO:0007669"/>
    <property type="project" value="UniProtKB-KW"/>
</dbReference>
<protein>
    <submittedName>
        <fullName evidence="10">STE24 endopeptidase</fullName>
    </submittedName>
</protein>
<evidence type="ECO:0000256" key="3">
    <source>
        <dbReference type="ARBA" id="ARBA00022801"/>
    </source>
</evidence>
<accession>A0A4R8H0J4</accession>
<feature type="transmembrane region" description="Helical" evidence="7">
    <location>
        <begin position="63"/>
        <end position="86"/>
    </location>
</feature>
<name>A0A4R8H0J4_9FIRM</name>
<comment type="cofactor">
    <cofactor evidence="6">
        <name>Zn(2+)</name>
        <dbReference type="ChEBI" id="CHEBI:29105"/>
    </cofactor>
    <text evidence="6">Binds 1 zinc ion per subunit.</text>
</comment>
<keyword evidence="7" id="KW-1133">Transmembrane helix</keyword>
<dbReference type="Proteomes" id="UP000295832">
    <property type="component" value="Unassembled WGS sequence"/>
</dbReference>
<keyword evidence="7" id="KW-0472">Membrane</keyword>
<reference evidence="10 11" key="1">
    <citation type="submission" date="2019-03" db="EMBL/GenBank/DDBJ databases">
        <title>Subsurface microbial communities from deep shales in Ohio and West Virginia, USA.</title>
        <authorList>
            <person name="Wrighton K."/>
        </authorList>
    </citation>
    <scope>NUCLEOTIDE SEQUENCE [LARGE SCALE GENOMIC DNA]</scope>
    <source>
        <strain evidence="10 11">MSL 6dP</strain>
    </source>
</reference>
<dbReference type="Gene3D" id="3.30.2010.10">
    <property type="entry name" value="Metalloproteases ('zincins'), catalytic domain"/>
    <property type="match status" value="1"/>
</dbReference>
<keyword evidence="4 6" id="KW-0862">Zinc</keyword>
<evidence type="ECO:0000256" key="5">
    <source>
        <dbReference type="ARBA" id="ARBA00023049"/>
    </source>
</evidence>
<comment type="similarity">
    <text evidence="6">Belongs to the peptidase M48 family.</text>
</comment>
<dbReference type="STRING" id="926561.GCA_000379025_00359"/>
<feature type="transmembrane region" description="Helical" evidence="7">
    <location>
        <begin position="133"/>
        <end position="163"/>
    </location>
</feature>
<dbReference type="InterPro" id="IPR001915">
    <property type="entry name" value="Peptidase_M48"/>
</dbReference>
<dbReference type="GO" id="GO:0004222">
    <property type="term" value="F:metalloendopeptidase activity"/>
    <property type="evidence" value="ECO:0007669"/>
    <property type="project" value="InterPro"/>
</dbReference>
<proteinExistence type="inferred from homology"/>
<keyword evidence="1 6" id="KW-0645">Protease</keyword>
<feature type="domain" description="CAAX prenyl protease 1 N-terminal" evidence="9">
    <location>
        <begin position="11"/>
        <end position="164"/>
    </location>
</feature>
<keyword evidence="2" id="KW-0479">Metal-binding</keyword>
<dbReference type="Pfam" id="PF01435">
    <property type="entry name" value="Peptidase_M48"/>
    <property type="match status" value="1"/>
</dbReference>
<dbReference type="Pfam" id="PF16491">
    <property type="entry name" value="Peptidase_M48_N"/>
    <property type="match status" value="1"/>
</dbReference>
<keyword evidence="11" id="KW-1185">Reference proteome</keyword>
<evidence type="ECO:0000256" key="6">
    <source>
        <dbReference type="RuleBase" id="RU003983"/>
    </source>
</evidence>
<organism evidence="10 11">
    <name type="scientific">Orenia marismortui</name>
    <dbReference type="NCBI Taxonomy" id="46469"/>
    <lineage>
        <taxon>Bacteria</taxon>
        <taxon>Bacillati</taxon>
        <taxon>Bacillota</taxon>
        <taxon>Clostridia</taxon>
        <taxon>Halanaerobiales</taxon>
        <taxon>Halobacteroidaceae</taxon>
        <taxon>Orenia</taxon>
    </lineage>
</organism>
<feature type="domain" description="Peptidase M48" evidence="8">
    <location>
        <begin position="171"/>
        <end position="371"/>
    </location>
</feature>
<dbReference type="GO" id="GO:0006508">
    <property type="term" value="P:proteolysis"/>
    <property type="evidence" value="ECO:0007669"/>
    <property type="project" value="UniProtKB-KW"/>
</dbReference>
<evidence type="ECO:0000259" key="9">
    <source>
        <dbReference type="Pfam" id="PF16491"/>
    </source>
</evidence>
<feature type="transmembrane region" description="Helical" evidence="7">
    <location>
        <begin position="281"/>
        <end position="301"/>
    </location>
</feature>
<keyword evidence="7" id="KW-0812">Transmembrane</keyword>
<gene>
    <name evidence="10" type="ORF">C7959_10453</name>
</gene>
<keyword evidence="3 6" id="KW-0378">Hydrolase</keyword>
<evidence type="ECO:0000256" key="2">
    <source>
        <dbReference type="ARBA" id="ARBA00022723"/>
    </source>
</evidence>
<dbReference type="PANTHER" id="PTHR10120">
    <property type="entry name" value="CAAX PRENYL PROTEASE 1"/>
    <property type="match status" value="1"/>
</dbReference>
<dbReference type="RefSeq" id="WP_134115139.1">
    <property type="nucleotide sequence ID" value="NZ_SOEG01000004.1"/>
</dbReference>
<evidence type="ECO:0000313" key="10">
    <source>
        <dbReference type="EMBL" id="TDX52928.1"/>
    </source>
</evidence>
<evidence type="ECO:0000259" key="8">
    <source>
        <dbReference type="Pfam" id="PF01435"/>
    </source>
</evidence>
<evidence type="ECO:0000313" key="11">
    <source>
        <dbReference type="Proteomes" id="UP000295832"/>
    </source>
</evidence>
<evidence type="ECO:0000256" key="4">
    <source>
        <dbReference type="ARBA" id="ARBA00022833"/>
    </source>
</evidence>